<evidence type="ECO:0000313" key="3">
    <source>
        <dbReference type="Proteomes" id="UP000789901"/>
    </source>
</evidence>
<feature type="compositionally biased region" description="Basic residues" evidence="1">
    <location>
        <begin position="1"/>
        <end position="10"/>
    </location>
</feature>
<feature type="non-terminal residue" evidence="2">
    <location>
        <position position="243"/>
    </location>
</feature>
<evidence type="ECO:0000256" key="1">
    <source>
        <dbReference type="SAM" id="MobiDB-lite"/>
    </source>
</evidence>
<accession>A0ABN7WGP1</accession>
<protein>
    <submittedName>
        <fullName evidence="2">4978_t:CDS:1</fullName>
    </submittedName>
</protein>
<name>A0ABN7WGP1_GIGMA</name>
<sequence>AYEAKTHKHSASVNNSETENSEAENSETENSEEFSYDEAVENKNAASIIARLRIVARNYYDNDSNKSFFAYNEQSENNNVENFANKLQYATNKYYQKCDSNKTLAKGMPTLYTFWKQKKTTEASEIELYDNAEEEVNEAIEVDENSEQEEVDENGEQEEVNEDNDTGGISEDEIEPYNWYKKIPTALENLVLDIKKENVNSKVWCMVLPSDYSIPKLRGEAKELRQVLNKRELWPEEELKLEK</sequence>
<gene>
    <name evidence="2" type="ORF">GMARGA_LOCUS30571</name>
</gene>
<dbReference type="Proteomes" id="UP000789901">
    <property type="component" value="Unassembled WGS sequence"/>
</dbReference>
<keyword evidence="3" id="KW-1185">Reference proteome</keyword>
<organism evidence="2 3">
    <name type="scientific">Gigaspora margarita</name>
    <dbReference type="NCBI Taxonomy" id="4874"/>
    <lineage>
        <taxon>Eukaryota</taxon>
        <taxon>Fungi</taxon>
        <taxon>Fungi incertae sedis</taxon>
        <taxon>Mucoromycota</taxon>
        <taxon>Glomeromycotina</taxon>
        <taxon>Glomeromycetes</taxon>
        <taxon>Diversisporales</taxon>
        <taxon>Gigasporaceae</taxon>
        <taxon>Gigaspora</taxon>
    </lineage>
</organism>
<feature type="non-terminal residue" evidence="2">
    <location>
        <position position="1"/>
    </location>
</feature>
<feature type="region of interest" description="Disordered" evidence="1">
    <location>
        <begin position="1"/>
        <end position="36"/>
    </location>
</feature>
<dbReference type="EMBL" id="CAJVQB010043396">
    <property type="protein sequence ID" value="CAG8831137.1"/>
    <property type="molecule type" value="Genomic_DNA"/>
</dbReference>
<comment type="caution">
    <text evidence="2">The sequence shown here is derived from an EMBL/GenBank/DDBJ whole genome shotgun (WGS) entry which is preliminary data.</text>
</comment>
<reference evidence="2 3" key="1">
    <citation type="submission" date="2021-06" db="EMBL/GenBank/DDBJ databases">
        <authorList>
            <person name="Kallberg Y."/>
            <person name="Tangrot J."/>
            <person name="Rosling A."/>
        </authorList>
    </citation>
    <scope>NUCLEOTIDE SEQUENCE [LARGE SCALE GENOMIC DNA]</scope>
    <source>
        <strain evidence="2 3">120-4 pot B 10/14</strain>
    </source>
</reference>
<evidence type="ECO:0000313" key="2">
    <source>
        <dbReference type="EMBL" id="CAG8831137.1"/>
    </source>
</evidence>
<feature type="compositionally biased region" description="Acidic residues" evidence="1">
    <location>
        <begin position="19"/>
        <end position="36"/>
    </location>
</feature>
<proteinExistence type="predicted"/>
<feature type="region of interest" description="Disordered" evidence="1">
    <location>
        <begin position="143"/>
        <end position="173"/>
    </location>
</feature>